<dbReference type="CDD" id="cd08977">
    <property type="entry name" value="SusD"/>
    <property type="match status" value="1"/>
</dbReference>
<keyword evidence="4" id="KW-0472">Membrane</keyword>
<dbReference type="EMBL" id="WNXC01000002">
    <property type="protein sequence ID" value="MBB2149073.1"/>
    <property type="molecule type" value="Genomic_DNA"/>
</dbReference>
<feature type="domain" description="RagB/SusD" evidence="7">
    <location>
        <begin position="355"/>
        <end position="484"/>
    </location>
</feature>
<keyword evidence="5" id="KW-0998">Cell outer membrane</keyword>
<dbReference type="InterPro" id="IPR033985">
    <property type="entry name" value="SusD-like_N"/>
</dbReference>
<sequence length="485" mass="53281">MKLIKYTSKILPLMVLALSFGACKKDLLNINPQQQTDVELVVIDLPTTKAAVMGTYGLLQSASYYGRTMMILPDLMADNMYISKKNSKRYINYDSYTVATNDSYANATWNVLYRTVVNANIIISKGKVLTVPESETAEVNHLLGEAHALRALANFDLVRLYAAPYNATADASHIGVPVVSESGTSKEDIISPKRNTVKESYDQIVADLKRAVEILPTTPVGFTASNRGHISHYAAEALLARVYLYMGDYVNAELAATNVINNGKYTLLSNANYLNFRTQSNSESIFEVLFNTTSNNGTDALSNFLTQGGSYGDGLATDNLFNAYKATDVRRGFIVKSKRTGSGGEDPAYVITKYNNISTYDEGIKVIRFAEVYLIRAEARAKQTGKDALAAADLDVIAKRADLTATTTTATGTALINLIITENRKEFAFEGHRLFDLTRNKLAFTKYGMSDAVLPIPNTSLKTVLPIPLNEMNSNPNMEQNEGYK</sequence>
<accession>A0ABR6EUX1</accession>
<protein>
    <submittedName>
        <fullName evidence="9">RagB/SusD family nutrient uptake outer membrane protein</fullName>
    </submittedName>
</protein>
<feature type="chain" id="PRO_5047129922" evidence="6">
    <location>
        <begin position="25"/>
        <end position="485"/>
    </location>
</feature>
<dbReference type="Gene3D" id="1.25.40.900">
    <property type="match status" value="1"/>
</dbReference>
<evidence type="ECO:0000256" key="5">
    <source>
        <dbReference type="ARBA" id="ARBA00023237"/>
    </source>
</evidence>
<proteinExistence type="inferred from homology"/>
<dbReference type="Pfam" id="PF14322">
    <property type="entry name" value="SusD-like_3"/>
    <property type="match status" value="1"/>
</dbReference>
<gene>
    <name evidence="9" type="ORF">GM920_09130</name>
</gene>
<dbReference type="RefSeq" id="WP_182956059.1">
    <property type="nucleotide sequence ID" value="NZ_WNXC01000002.1"/>
</dbReference>
<evidence type="ECO:0000259" key="7">
    <source>
        <dbReference type="Pfam" id="PF07980"/>
    </source>
</evidence>
<dbReference type="InterPro" id="IPR011990">
    <property type="entry name" value="TPR-like_helical_dom_sf"/>
</dbReference>
<evidence type="ECO:0000256" key="6">
    <source>
        <dbReference type="SAM" id="SignalP"/>
    </source>
</evidence>
<dbReference type="Pfam" id="PF07980">
    <property type="entry name" value="SusD_RagB"/>
    <property type="match status" value="1"/>
</dbReference>
<feature type="domain" description="SusD-like N-terminal" evidence="8">
    <location>
        <begin position="71"/>
        <end position="244"/>
    </location>
</feature>
<evidence type="ECO:0000313" key="9">
    <source>
        <dbReference type="EMBL" id="MBB2149073.1"/>
    </source>
</evidence>
<name>A0ABR6EUX1_9SPHI</name>
<comment type="similarity">
    <text evidence="2">Belongs to the SusD family.</text>
</comment>
<reference evidence="9 10" key="1">
    <citation type="submission" date="2019-11" db="EMBL/GenBank/DDBJ databases">
        <title>Description of Pedobacter sp. LMG 31462T.</title>
        <authorList>
            <person name="Carlier A."/>
            <person name="Qi S."/>
            <person name="Vandamme P."/>
        </authorList>
    </citation>
    <scope>NUCLEOTIDE SEQUENCE [LARGE SCALE GENOMIC DNA]</scope>
    <source>
        <strain evidence="9 10">LMG 31462</strain>
    </source>
</reference>
<comment type="subcellular location">
    <subcellularLocation>
        <location evidence="1">Cell outer membrane</location>
    </subcellularLocation>
</comment>
<evidence type="ECO:0000256" key="1">
    <source>
        <dbReference type="ARBA" id="ARBA00004442"/>
    </source>
</evidence>
<evidence type="ECO:0000259" key="8">
    <source>
        <dbReference type="Pfam" id="PF14322"/>
    </source>
</evidence>
<keyword evidence="3 6" id="KW-0732">Signal</keyword>
<evidence type="ECO:0000256" key="4">
    <source>
        <dbReference type="ARBA" id="ARBA00023136"/>
    </source>
</evidence>
<keyword evidence="10" id="KW-1185">Reference proteome</keyword>
<dbReference type="Gene3D" id="1.25.40.390">
    <property type="match status" value="1"/>
</dbReference>
<evidence type="ECO:0000256" key="3">
    <source>
        <dbReference type="ARBA" id="ARBA00022729"/>
    </source>
</evidence>
<evidence type="ECO:0000256" key="2">
    <source>
        <dbReference type="ARBA" id="ARBA00006275"/>
    </source>
</evidence>
<dbReference type="InterPro" id="IPR012944">
    <property type="entry name" value="SusD_RagB_dom"/>
</dbReference>
<dbReference type="SUPFAM" id="SSF48452">
    <property type="entry name" value="TPR-like"/>
    <property type="match status" value="1"/>
</dbReference>
<evidence type="ECO:0000313" key="10">
    <source>
        <dbReference type="Proteomes" id="UP000636110"/>
    </source>
</evidence>
<feature type="signal peptide" evidence="6">
    <location>
        <begin position="1"/>
        <end position="24"/>
    </location>
</feature>
<dbReference type="Gene3D" id="2.20.20.130">
    <property type="match status" value="1"/>
</dbReference>
<comment type="caution">
    <text evidence="9">The sequence shown here is derived from an EMBL/GenBank/DDBJ whole genome shotgun (WGS) entry which is preliminary data.</text>
</comment>
<organism evidence="9 10">
    <name type="scientific">Pedobacter gandavensis</name>
    <dbReference type="NCBI Taxonomy" id="2679963"/>
    <lineage>
        <taxon>Bacteria</taxon>
        <taxon>Pseudomonadati</taxon>
        <taxon>Bacteroidota</taxon>
        <taxon>Sphingobacteriia</taxon>
        <taxon>Sphingobacteriales</taxon>
        <taxon>Sphingobacteriaceae</taxon>
        <taxon>Pedobacter</taxon>
    </lineage>
</organism>
<dbReference type="Proteomes" id="UP000636110">
    <property type="component" value="Unassembled WGS sequence"/>
</dbReference>
<dbReference type="PROSITE" id="PS51257">
    <property type="entry name" value="PROKAR_LIPOPROTEIN"/>
    <property type="match status" value="1"/>
</dbReference>